<keyword evidence="2" id="KW-1185">Reference proteome</keyword>
<evidence type="ECO:0000313" key="2">
    <source>
        <dbReference type="Proteomes" id="UP000008370"/>
    </source>
</evidence>
<dbReference type="AlphaFoldDB" id="K5UXS5"/>
<dbReference type="GeneID" id="18911215"/>
<proteinExistence type="predicted"/>
<dbReference type="RefSeq" id="XP_007397565.1">
    <property type="nucleotide sequence ID" value="XM_007397503.1"/>
</dbReference>
<organism evidence="1 2">
    <name type="scientific">Phanerochaete carnosa (strain HHB-10118-sp)</name>
    <name type="common">White-rot fungus</name>
    <name type="synonym">Peniophora carnosa</name>
    <dbReference type="NCBI Taxonomy" id="650164"/>
    <lineage>
        <taxon>Eukaryota</taxon>
        <taxon>Fungi</taxon>
        <taxon>Dikarya</taxon>
        <taxon>Basidiomycota</taxon>
        <taxon>Agaricomycotina</taxon>
        <taxon>Agaricomycetes</taxon>
        <taxon>Polyporales</taxon>
        <taxon>Phanerochaetaceae</taxon>
        <taxon>Phanerochaete</taxon>
    </lineage>
</organism>
<dbReference type="HOGENOM" id="CLU_461582_0_0_1"/>
<dbReference type="KEGG" id="pco:PHACADRAFT_197324"/>
<sequence>MLEFDVEGDRGKNKDNSKLNADVDAFNEDEIVTIIAEVQREHTLSSQEQQFARFMVTKIVKFAKRIFHSPTIHTDLKSCCVKEKIPDIQIVQAIATHWNLLAQAISCALKLCAVVVQLLDMPKYNKKGKKGKKGLAHFKLARDAVMAVANCFFQALPLSQRQVNSVLIYSLQGLISQMLHSTILDLPTKHPVAELLHRRADEILCALNLVTFHWDSPGIGQNPHKREFDVSFPTLRTQLFLMLVATWYPMRRTSQCTLELEQISPDISSSPRKWLAFATQCSGVDLDFAEMSEEDVSIFARAVNQALREMYHHSPQDVEKLCQIMISALEQVTSVHCRAALCILHETWTKQLIQDKALGDDSDQIVLAMLERSSSSLLRLLQALQVDGCDTDGKLAGYLVDVLLVAHRIPTEPAGPDTALEPFGALRRSTMLLKGWPSDVGEYAQEWHRQFVWTGGHWIREIGRKLSPSASQDTVNFSRDCSDVLRKMIGAMQLAEQNGWRNRDQDDAIIPWLEDLFSTVLEDTNHKPHGDESHATADVLFRYAPDAFGSFIDALERVAKAHQFRSPLLDKLYLMRRQIVASAPEETVAQG</sequence>
<dbReference type="Proteomes" id="UP000008370">
    <property type="component" value="Unassembled WGS sequence"/>
</dbReference>
<gene>
    <name evidence="1" type="ORF">PHACADRAFT_197324</name>
</gene>
<accession>K5UXS5</accession>
<dbReference type="InParanoid" id="K5UXS5"/>
<evidence type="ECO:0000313" key="1">
    <source>
        <dbReference type="EMBL" id="EKM54891.1"/>
    </source>
</evidence>
<reference evidence="1 2" key="1">
    <citation type="journal article" date="2012" name="BMC Genomics">
        <title>Comparative genomics of the white-rot fungi, Phanerochaete carnosa and P. chrysosporium, to elucidate the genetic basis of the distinct wood types they colonize.</title>
        <authorList>
            <person name="Suzuki H."/>
            <person name="MacDonald J."/>
            <person name="Syed K."/>
            <person name="Salamov A."/>
            <person name="Hori C."/>
            <person name="Aerts A."/>
            <person name="Henrissat B."/>
            <person name="Wiebenga A."/>
            <person name="vanKuyk P.A."/>
            <person name="Barry K."/>
            <person name="Lindquist E."/>
            <person name="LaButti K."/>
            <person name="Lapidus A."/>
            <person name="Lucas S."/>
            <person name="Coutinho P."/>
            <person name="Gong Y."/>
            <person name="Samejima M."/>
            <person name="Mahadevan R."/>
            <person name="Abou-Zaid M."/>
            <person name="de Vries R.P."/>
            <person name="Igarashi K."/>
            <person name="Yadav J.S."/>
            <person name="Grigoriev I.V."/>
            <person name="Master E.R."/>
        </authorList>
    </citation>
    <scope>NUCLEOTIDE SEQUENCE [LARGE SCALE GENOMIC DNA]</scope>
    <source>
        <strain evidence="1 2">HHB-10118-sp</strain>
    </source>
</reference>
<protein>
    <submittedName>
        <fullName evidence="1">Uncharacterized protein</fullName>
    </submittedName>
</protein>
<dbReference type="EMBL" id="JH930473">
    <property type="protein sequence ID" value="EKM54891.1"/>
    <property type="molecule type" value="Genomic_DNA"/>
</dbReference>
<name>K5UXS5_PHACS</name>